<gene>
    <name evidence="1" type="ORF">NLI96_g13424</name>
</gene>
<protein>
    <submittedName>
        <fullName evidence="1">Uncharacterized protein</fullName>
    </submittedName>
</protein>
<keyword evidence="2" id="KW-1185">Reference proteome</keyword>
<dbReference type="AlphaFoldDB" id="A0AAD5YBJ0"/>
<accession>A0AAD5YBJ0</accession>
<evidence type="ECO:0000313" key="2">
    <source>
        <dbReference type="Proteomes" id="UP001212997"/>
    </source>
</evidence>
<dbReference type="Proteomes" id="UP001212997">
    <property type="component" value="Unassembled WGS sequence"/>
</dbReference>
<name>A0AAD5YBJ0_9APHY</name>
<evidence type="ECO:0000313" key="1">
    <source>
        <dbReference type="EMBL" id="KAJ3471993.1"/>
    </source>
</evidence>
<proteinExistence type="predicted"/>
<comment type="caution">
    <text evidence="1">The sequence shown here is derived from an EMBL/GenBank/DDBJ whole genome shotgun (WGS) entry which is preliminary data.</text>
</comment>
<sequence>MNSKRTLAKAFMEKVAADQEARQWEELMVQLLSKLELSEEERERAAGHYDTLAKQVARKLGVGETDVHIVVQGSMRTQTTVAPRAARSSTSTSS</sequence>
<dbReference type="EMBL" id="JANAWD010002598">
    <property type="protein sequence ID" value="KAJ3471993.1"/>
    <property type="molecule type" value="Genomic_DNA"/>
</dbReference>
<reference evidence="1" key="1">
    <citation type="submission" date="2022-07" db="EMBL/GenBank/DDBJ databases">
        <title>Genome Sequence of Physisporinus lineatus.</title>
        <authorList>
            <person name="Buettner E."/>
        </authorList>
    </citation>
    <scope>NUCLEOTIDE SEQUENCE</scope>
    <source>
        <strain evidence="1">VT162</strain>
    </source>
</reference>
<organism evidence="1 2">
    <name type="scientific">Meripilus lineatus</name>
    <dbReference type="NCBI Taxonomy" id="2056292"/>
    <lineage>
        <taxon>Eukaryota</taxon>
        <taxon>Fungi</taxon>
        <taxon>Dikarya</taxon>
        <taxon>Basidiomycota</taxon>
        <taxon>Agaricomycotina</taxon>
        <taxon>Agaricomycetes</taxon>
        <taxon>Polyporales</taxon>
        <taxon>Meripilaceae</taxon>
        <taxon>Meripilus</taxon>
    </lineage>
</organism>